<evidence type="ECO:0000313" key="2">
    <source>
        <dbReference type="Proteomes" id="UP000188605"/>
    </source>
</evidence>
<proteinExistence type="predicted"/>
<organism evidence="1 2">
    <name type="scientific">Candidatus Epulonipiscium fishelsonii</name>
    <dbReference type="NCBI Taxonomy" id="77094"/>
    <lineage>
        <taxon>Bacteria</taxon>
        <taxon>Bacillati</taxon>
        <taxon>Bacillota</taxon>
        <taxon>Clostridia</taxon>
        <taxon>Lachnospirales</taxon>
        <taxon>Lachnospiraceae</taxon>
        <taxon>Candidatus Epulonipiscium</taxon>
    </lineage>
</organism>
<reference evidence="1" key="1">
    <citation type="submission" date="2016-08" db="EMBL/GenBank/DDBJ databases">
        <authorList>
            <person name="Ngugi D.K."/>
            <person name="Miyake S."/>
            <person name="Stingl U."/>
        </authorList>
    </citation>
    <scope>NUCLEOTIDE SEQUENCE</scope>
    <source>
        <strain evidence="1">SCG-B11WGA-EpuloA1</strain>
    </source>
</reference>
<sequence length="317" mass="35940">MNYPKINYDYEKIKLKKIYENEKLKDFTDYGIETPESKMVYGDLKFPPLLEDRAYTMASFVTSIDGKLAYIDNPAGPVIASSNVLDPDGGMADFWILNLMRATADAVFVGTGTMHKEPNSTISLFDQNLENARVKLGKTPTPWAIVCSAKGSSIPFEDELFNAQPVMINTSHKGFEFIKNNIKQEYYLVGEFKTEKDIDKQKIKQQFQKFKYKKIPVIVTGEGGNTNTTLLLKVLKLLEIDRVMVESPQYCHSMLQDGLLDESVINYSCVYVGGTAVGFGQGMEACTSIRHPHSELLSIHMHSPSFMYLRHKFIYNY</sequence>
<keyword evidence="2" id="KW-1185">Reference proteome</keyword>
<accession>A0ACC8XBQ5</accession>
<name>A0ACC8XBQ5_9FIRM</name>
<dbReference type="EMBL" id="LJDB01000060">
    <property type="protein sequence ID" value="ONI39848.1"/>
    <property type="molecule type" value="Genomic_DNA"/>
</dbReference>
<comment type="caution">
    <text evidence="1">The sequence shown here is derived from an EMBL/GenBank/DDBJ whole genome shotgun (WGS) entry which is preliminary data.</text>
</comment>
<evidence type="ECO:0000313" key="1">
    <source>
        <dbReference type="EMBL" id="ONI39848.1"/>
    </source>
</evidence>
<gene>
    <name evidence="1" type="ORF">AN396_07280</name>
</gene>
<dbReference type="Proteomes" id="UP000188605">
    <property type="component" value="Unassembled WGS sequence"/>
</dbReference>
<protein>
    <submittedName>
        <fullName evidence="1">Uncharacterized protein</fullName>
    </submittedName>
</protein>